<reference evidence="1 2" key="1">
    <citation type="submission" date="2015-02" db="EMBL/GenBank/DDBJ databases">
        <title>Complete Genome Sequencing of Pseudomonas putida S13.1.2.</title>
        <authorList>
            <person name="Chong T.M."/>
            <person name="Chan K.G."/>
            <person name="Dessaux Y."/>
        </authorList>
    </citation>
    <scope>NUCLEOTIDE SEQUENCE [LARGE SCALE GENOMIC DNA]</scope>
    <source>
        <strain evidence="1 2">S13.1.2</strain>
    </source>
</reference>
<dbReference type="RefSeq" id="WP_019471832.1">
    <property type="nucleotide sequence ID" value="NZ_CP010979.1"/>
</dbReference>
<dbReference type="AlphaFoldDB" id="A0AAU8SE20"/>
<dbReference type="EMBL" id="CP010979">
    <property type="protein sequence ID" value="AJQ46413.1"/>
    <property type="molecule type" value="Genomic_DNA"/>
</dbReference>
<gene>
    <name evidence="1" type="ORF">N805_03915</name>
</gene>
<dbReference type="Proteomes" id="UP000033260">
    <property type="component" value="Chromosome"/>
</dbReference>
<name>A0AAU8SE20_PSEPU</name>
<proteinExistence type="predicted"/>
<evidence type="ECO:0000313" key="1">
    <source>
        <dbReference type="EMBL" id="AJQ46413.1"/>
    </source>
</evidence>
<protein>
    <submittedName>
        <fullName evidence="1">Uncharacterized protein</fullName>
    </submittedName>
</protein>
<evidence type="ECO:0000313" key="2">
    <source>
        <dbReference type="Proteomes" id="UP000033260"/>
    </source>
</evidence>
<sequence length="65" mass="7476">MIFTLEIDGKLKKCNVHEPFLSALIEWNELRQMLQPGSKQDDFAKSRVRNIARKCVQAGAYEVIP</sequence>
<organism evidence="1 2">
    <name type="scientific">Pseudomonas putida S13.1.2</name>
    <dbReference type="NCBI Taxonomy" id="1384061"/>
    <lineage>
        <taxon>Bacteria</taxon>
        <taxon>Pseudomonadati</taxon>
        <taxon>Pseudomonadota</taxon>
        <taxon>Gammaproteobacteria</taxon>
        <taxon>Pseudomonadales</taxon>
        <taxon>Pseudomonadaceae</taxon>
        <taxon>Pseudomonas</taxon>
    </lineage>
</organism>
<accession>A0AAU8SE20</accession>